<comment type="caution">
    <text evidence="3">The sequence shown here is derived from an EMBL/GenBank/DDBJ whole genome shotgun (WGS) entry which is preliminary data.</text>
</comment>
<feature type="compositionally biased region" description="Polar residues" evidence="1">
    <location>
        <begin position="76"/>
        <end position="87"/>
    </location>
</feature>
<feature type="region of interest" description="Disordered" evidence="1">
    <location>
        <begin position="45"/>
        <end position="90"/>
    </location>
</feature>
<feature type="compositionally biased region" description="Basic and acidic residues" evidence="1">
    <location>
        <begin position="49"/>
        <end position="59"/>
    </location>
</feature>
<keyword evidence="2" id="KW-1133">Transmembrane helix</keyword>
<proteinExistence type="predicted"/>
<protein>
    <submittedName>
        <fullName evidence="3">Uncharacterized protein</fullName>
    </submittedName>
</protein>
<organism evidence="3 4">
    <name type="scientific">Bondarzewia mesenterica</name>
    <dbReference type="NCBI Taxonomy" id="1095465"/>
    <lineage>
        <taxon>Eukaryota</taxon>
        <taxon>Fungi</taxon>
        <taxon>Dikarya</taxon>
        <taxon>Basidiomycota</taxon>
        <taxon>Agaricomycotina</taxon>
        <taxon>Agaricomycetes</taxon>
        <taxon>Russulales</taxon>
        <taxon>Bondarzewiaceae</taxon>
        <taxon>Bondarzewia</taxon>
    </lineage>
</organism>
<keyword evidence="2" id="KW-0472">Membrane</keyword>
<dbReference type="AlphaFoldDB" id="A0A4S4LJ33"/>
<dbReference type="EMBL" id="SGPL01000488">
    <property type="protein sequence ID" value="THH11969.1"/>
    <property type="molecule type" value="Genomic_DNA"/>
</dbReference>
<gene>
    <name evidence="3" type="ORF">EW146_g7858</name>
</gene>
<reference evidence="3 4" key="1">
    <citation type="submission" date="2019-02" db="EMBL/GenBank/DDBJ databases">
        <title>Genome sequencing of the rare red list fungi Bondarzewia mesenterica.</title>
        <authorList>
            <person name="Buettner E."/>
            <person name="Kellner H."/>
        </authorList>
    </citation>
    <scope>NUCLEOTIDE SEQUENCE [LARGE SCALE GENOMIC DNA]</scope>
    <source>
        <strain evidence="3 4">DSM 108281</strain>
    </source>
</reference>
<sequence>MAPHSNNSITPSVIVAAVFVGILSVAIVLFFIHICARGKGRLFQKHAPGRADSDCESVHSGDTTLAEDPSRKSGKETPSSDSFTLSPDSPVFFAMKSEDSEVGSMQMILTPPTPAKPERGGRDSPEM</sequence>
<dbReference type="Proteomes" id="UP000310158">
    <property type="component" value="Unassembled WGS sequence"/>
</dbReference>
<keyword evidence="4" id="KW-1185">Reference proteome</keyword>
<feature type="compositionally biased region" description="Basic and acidic residues" evidence="1">
    <location>
        <begin position="116"/>
        <end position="127"/>
    </location>
</feature>
<name>A0A4S4LJ33_9AGAM</name>
<evidence type="ECO:0000313" key="3">
    <source>
        <dbReference type="EMBL" id="THH11969.1"/>
    </source>
</evidence>
<accession>A0A4S4LJ33</accession>
<evidence type="ECO:0000313" key="4">
    <source>
        <dbReference type="Proteomes" id="UP000310158"/>
    </source>
</evidence>
<dbReference type="OrthoDB" id="3237556at2759"/>
<evidence type="ECO:0000256" key="1">
    <source>
        <dbReference type="SAM" id="MobiDB-lite"/>
    </source>
</evidence>
<feature type="region of interest" description="Disordered" evidence="1">
    <location>
        <begin position="102"/>
        <end position="127"/>
    </location>
</feature>
<evidence type="ECO:0000256" key="2">
    <source>
        <dbReference type="SAM" id="Phobius"/>
    </source>
</evidence>
<keyword evidence="2" id="KW-0812">Transmembrane</keyword>
<feature type="transmembrane region" description="Helical" evidence="2">
    <location>
        <begin position="12"/>
        <end position="36"/>
    </location>
</feature>